<proteinExistence type="predicted"/>
<comment type="caution">
    <text evidence="1">The sequence shown here is derived from an EMBL/GenBank/DDBJ whole genome shotgun (WGS) entry which is preliminary data.</text>
</comment>
<name>A0A8X6NP89_NEPPI</name>
<evidence type="ECO:0000313" key="2">
    <source>
        <dbReference type="Proteomes" id="UP000887013"/>
    </source>
</evidence>
<protein>
    <submittedName>
        <fullName evidence="1">Uncharacterized protein</fullName>
    </submittedName>
</protein>
<reference evidence="1" key="1">
    <citation type="submission" date="2020-08" db="EMBL/GenBank/DDBJ databases">
        <title>Multicomponent nature underlies the extraordinary mechanical properties of spider dragline silk.</title>
        <authorList>
            <person name="Kono N."/>
            <person name="Nakamura H."/>
            <person name="Mori M."/>
            <person name="Yoshida Y."/>
            <person name="Ohtoshi R."/>
            <person name="Malay A.D."/>
            <person name="Moran D.A.P."/>
            <person name="Tomita M."/>
            <person name="Numata K."/>
            <person name="Arakawa K."/>
        </authorList>
    </citation>
    <scope>NUCLEOTIDE SEQUENCE</scope>
</reference>
<organism evidence="1 2">
    <name type="scientific">Nephila pilipes</name>
    <name type="common">Giant wood spider</name>
    <name type="synonym">Nephila maculata</name>
    <dbReference type="NCBI Taxonomy" id="299642"/>
    <lineage>
        <taxon>Eukaryota</taxon>
        <taxon>Metazoa</taxon>
        <taxon>Ecdysozoa</taxon>
        <taxon>Arthropoda</taxon>
        <taxon>Chelicerata</taxon>
        <taxon>Arachnida</taxon>
        <taxon>Araneae</taxon>
        <taxon>Araneomorphae</taxon>
        <taxon>Entelegynae</taxon>
        <taxon>Araneoidea</taxon>
        <taxon>Nephilidae</taxon>
        <taxon>Nephila</taxon>
    </lineage>
</organism>
<dbReference type="AlphaFoldDB" id="A0A8X6NP89"/>
<dbReference type="EMBL" id="BMAW01106300">
    <property type="protein sequence ID" value="GFT23656.1"/>
    <property type="molecule type" value="Genomic_DNA"/>
</dbReference>
<gene>
    <name evidence="1" type="ORF">NPIL_266251</name>
</gene>
<keyword evidence="2" id="KW-1185">Reference proteome</keyword>
<evidence type="ECO:0000313" key="1">
    <source>
        <dbReference type="EMBL" id="GFT23656.1"/>
    </source>
</evidence>
<accession>A0A8X6NP89</accession>
<sequence>MHVFVEVMDFFPLNGPVSVEHNERIATMGHRYQYRRSASKLPFDIEKGISSVSSYERKSPLEAFLDLMLLFWGITSTCSSEK</sequence>
<dbReference type="Proteomes" id="UP000887013">
    <property type="component" value="Unassembled WGS sequence"/>
</dbReference>